<evidence type="ECO:0000256" key="8">
    <source>
        <dbReference type="ARBA" id="ARBA00022832"/>
    </source>
</evidence>
<evidence type="ECO:0000256" key="10">
    <source>
        <dbReference type="ARBA" id="ARBA00022989"/>
    </source>
</evidence>
<feature type="transmembrane region" description="Helical" evidence="15">
    <location>
        <begin position="269"/>
        <end position="288"/>
    </location>
</feature>
<keyword evidence="12" id="KW-0443">Lipid metabolism</keyword>
<dbReference type="InterPro" id="IPR049127">
    <property type="entry name" value="TECR-like_N"/>
</dbReference>
<evidence type="ECO:0000256" key="13">
    <source>
        <dbReference type="ARBA" id="ARBA00023136"/>
    </source>
</evidence>
<feature type="domain" description="3-oxo-5-alpha-steroid 4-dehydrogenase C-terminal" evidence="16">
    <location>
        <begin position="157"/>
        <end position="314"/>
    </location>
</feature>
<dbReference type="InterPro" id="IPR039357">
    <property type="entry name" value="SRD5A/TECR"/>
</dbReference>
<organism evidence="18 19">
    <name type="scientific">Sanghuangporus baumii</name>
    <name type="common">Phellinus baumii</name>
    <dbReference type="NCBI Taxonomy" id="108892"/>
    <lineage>
        <taxon>Eukaryota</taxon>
        <taxon>Fungi</taxon>
        <taxon>Dikarya</taxon>
        <taxon>Basidiomycota</taxon>
        <taxon>Agaricomycotina</taxon>
        <taxon>Agaricomycetes</taxon>
        <taxon>Hymenochaetales</taxon>
        <taxon>Hymenochaetaceae</taxon>
        <taxon>Sanghuangporus</taxon>
    </lineage>
</organism>
<feature type="domain" description="TECR-like N-terminal" evidence="17">
    <location>
        <begin position="27"/>
        <end position="79"/>
    </location>
</feature>
<evidence type="ECO:0000256" key="5">
    <source>
        <dbReference type="ARBA" id="ARBA00022516"/>
    </source>
</evidence>
<dbReference type="SUPFAM" id="SSF54236">
    <property type="entry name" value="Ubiquitin-like"/>
    <property type="match status" value="1"/>
</dbReference>
<keyword evidence="9" id="KW-0521">NADP</keyword>
<evidence type="ECO:0000256" key="11">
    <source>
        <dbReference type="ARBA" id="ARBA00023002"/>
    </source>
</evidence>
<dbReference type="EC" id="1.3.1.93" evidence="4"/>
<evidence type="ECO:0000259" key="16">
    <source>
        <dbReference type="Pfam" id="PF02544"/>
    </source>
</evidence>
<comment type="pathway">
    <text evidence="2">Lipid metabolism; fatty acid biosynthesis.</text>
</comment>
<evidence type="ECO:0000259" key="17">
    <source>
        <dbReference type="Pfam" id="PF21696"/>
    </source>
</evidence>
<protein>
    <recommendedName>
        <fullName evidence="4">very-long-chain enoyl-CoA reductase</fullName>
        <ecNumber evidence="4">1.3.1.93</ecNumber>
    </recommendedName>
</protein>
<keyword evidence="11" id="KW-0560">Oxidoreductase</keyword>
<gene>
    <name evidence="18" type="ORF">A7U60_g8271</name>
</gene>
<keyword evidence="19" id="KW-1185">Reference proteome</keyword>
<dbReference type="EMBL" id="LNZH02000214">
    <property type="protein sequence ID" value="OCB84747.1"/>
    <property type="molecule type" value="Genomic_DNA"/>
</dbReference>
<keyword evidence="13 15" id="KW-0472">Membrane</keyword>
<keyword evidence="8" id="KW-0276">Fatty acid metabolism</keyword>
<dbReference type="GO" id="GO:0102758">
    <property type="term" value="F:very-long-chain enoyl-CoA reductase activity"/>
    <property type="evidence" value="ECO:0007669"/>
    <property type="project" value="UniProtKB-EC"/>
</dbReference>
<keyword evidence="7" id="KW-0256">Endoplasmic reticulum</keyword>
<evidence type="ECO:0000256" key="6">
    <source>
        <dbReference type="ARBA" id="ARBA00022692"/>
    </source>
</evidence>
<dbReference type="InterPro" id="IPR001104">
    <property type="entry name" value="3-oxo-5_a-steroid_4-DH_C"/>
</dbReference>
<accession>A0A9Q5HRN6</accession>
<reference evidence="18" key="1">
    <citation type="submission" date="2016-06" db="EMBL/GenBank/DDBJ databases">
        <title>Draft Genome sequence of the fungus Inonotus baumii.</title>
        <authorList>
            <person name="Zhu H."/>
            <person name="Lin W."/>
        </authorList>
    </citation>
    <scope>NUCLEOTIDE SEQUENCE</scope>
    <source>
        <strain evidence="18">821</strain>
    </source>
</reference>
<dbReference type="PANTHER" id="PTHR10556">
    <property type="entry name" value="3-OXO-5-ALPHA-STEROID 4-DEHYDROGENASE"/>
    <property type="match status" value="1"/>
</dbReference>
<keyword evidence="14" id="KW-0275">Fatty acid biosynthesis</keyword>
<evidence type="ECO:0000256" key="14">
    <source>
        <dbReference type="ARBA" id="ARBA00023160"/>
    </source>
</evidence>
<keyword evidence="10 15" id="KW-1133">Transmembrane helix</keyword>
<proteinExistence type="inferred from homology"/>
<comment type="similarity">
    <text evidence="3">Belongs to the steroid 5-alpha reductase family.</text>
</comment>
<dbReference type="AlphaFoldDB" id="A0A9Q5HRN6"/>
<evidence type="ECO:0000256" key="9">
    <source>
        <dbReference type="ARBA" id="ARBA00022857"/>
    </source>
</evidence>
<keyword evidence="6 15" id="KW-0812">Transmembrane</keyword>
<evidence type="ECO:0000256" key="12">
    <source>
        <dbReference type="ARBA" id="ARBA00023098"/>
    </source>
</evidence>
<dbReference type="OrthoDB" id="540503at2759"/>
<dbReference type="GO" id="GO:0005789">
    <property type="term" value="C:endoplasmic reticulum membrane"/>
    <property type="evidence" value="ECO:0007669"/>
    <property type="project" value="UniProtKB-SubCell"/>
</dbReference>
<evidence type="ECO:0000256" key="3">
    <source>
        <dbReference type="ARBA" id="ARBA00007742"/>
    </source>
</evidence>
<dbReference type="InterPro" id="IPR029071">
    <property type="entry name" value="Ubiquitin-like_domsf"/>
</dbReference>
<feature type="transmembrane region" description="Helical" evidence="15">
    <location>
        <begin position="204"/>
        <end position="222"/>
    </location>
</feature>
<evidence type="ECO:0000256" key="1">
    <source>
        <dbReference type="ARBA" id="ARBA00004477"/>
    </source>
</evidence>
<name>A0A9Q5HRN6_SANBA</name>
<dbReference type="PANTHER" id="PTHR10556:SF28">
    <property type="entry name" value="VERY-LONG-CHAIN ENOYL-COA REDUCTASE"/>
    <property type="match status" value="1"/>
</dbReference>
<dbReference type="CDD" id="cd01801">
    <property type="entry name" value="Ubl_TECR_like"/>
    <property type="match status" value="1"/>
</dbReference>
<evidence type="ECO:0000256" key="15">
    <source>
        <dbReference type="SAM" id="Phobius"/>
    </source>
</evidence>
<evidence type="ECO:0000256" key="2">
    <source>
        <dbReference type="ARBA" id="ARBA00005194"/>
    </source>
</evidence>
<comment type="caution">
    <text evidence="18">The sequence shown here is derived from an EMBL/GenBank/DDBJ whole genome shotgun (WGS) entry which is preliminary data.</text>
</comment>
<keyword evidence="5" id="KW-0444">Lipid biosynthesis</keyword>
<dbReference type="Proteomes" id="UP000757232">
    <property type="component" value="Unassembled WGS sequence"/>
</dbReference>
<dbReference type="GO" id="GO:0042761">
    <property type="term" value="P:very long-chain fatty acid biosynthetic process"/>
    <property type="evidence" value="ECO:0007669"/>
    <property type="project" value="TreeGrafter"/>
</dbReference>
<dbReference type="Pfam" id="PF02544">
    <property type="entry name" value="Steroid_dh"/>
    <property type="match status" value="1"/>
</dbReference>
<evidence type="ECO:0000313" key="18">
    <source>
        <dbReference type="EMBL" id="OCB84747.1"/>
    </source>
</evidence>
<sequence length="314" mass="35959">MVTVTISPAGRFPALAPKLPISLVLGEKTLENATVADVKQAIAAQFPKFYPERQKLSLKGDRKALLDDDTLAKIGFESGGELNVKDLGPQVGWRTVFLVEYVGPIIVHPLFYYFPRLFYGGEVQHSLLQKYCLGLVLLHFIKREYETVFVHRFSKATMPFRNIFKNSFHYHVLGGILLAFDLYRPKYAAFSPAVLGTKRDQLSFLWFWSAIFIFAELSNLKTHLILRSLRPEGTRKRAVPHGYGFNLVSCPNYFFESLAWFALSMMTGSYAAWLFFFAGSAQMAQWAVKKHKAYRKEFGSEYPKDRKAMFPFVF</sequence>
<evidence type="ECO:0000256" key="4">
    <source>
        <dbReference type="ARBA" id="ARBA00012530"/>
    </source>
</evidence>
<dbReference type="PROSITE" id="PS50244">
    <property type="entry name" value="S5A_REDUCTASE"/>
    <property type="match status" value="1"/>
</dbReference>
<evidence type="ECO:0000256" key="7">
    <source>
        <dbReference type="ARBA" id="ARBA00022824"/>
    </source>
</evidence>
<comment type="subcellular location">
    <subcellularLocation>
        <location evidence="1">Endoplasmic reticulum membrane</location>
        <topology evidence="1">Multi-pass membrane protein</topology>
    </subcellularLocation>
</comment>
<dbReference type="Gene3D" id="1.20.120.1630">
    <property type="match status" value="1"/>
</dbReference>
<evidence type="ECO:0000313" key="19">
    <source>
        <dbReference type="Proteomes" id="UP000757232"/>
    </source>
</evidence>
<dbReference type="Gene3D" id="3.10.20.90">
    <property type="entry name" value="Phosphatidylinositol 3-kinase Catalytic Subunit, Chain A, domain 1"/>
    <property type="match status" value="1"/>
</dbReference>
<dbReference type="Pfam" id="PF21696">
    <property type="entry name" value="TECR_N"/>
    <property type="match status" value="1"/>
</dbReference>